<evidence type="ECO:0000313" key="3">
    <source>
        <dbReference type="Proteomes" id="UP000001992"/>
    </source>
</evidence>
<feature type="domain" description="IrrE N-terminal-like" evidence="1">
    <location>
        <begin position="47"/>
        <end position="156"/>
    </location>
</feature>
<evidence type="ECO:0000259" key="1">
    <source>
        <dbReference type="Pfam" id="PF06114"/>
    </source>
</evidence>
<dbReference type="PANTHER" id="PTHR43236">
    <property type="entry name" value="ANTITOXIN HIGA1"/>
    <property type="match status" value="1"/>
</dbReference>
<sequence length="242" mass="27850">MKSDLELNSLAVDLRKDWEIDAYGPLDIFSIVLSKFSKLSILIYPMSKNTSGLCINEENIPIIGINSNHSKGRQKFTLAHELYHLLFEDIKDIIICNDDKNDSEVEADSFASFLLMTDEGLRRYMKINEINHWNLNNIIAAEQYFQISHQAFLFRINKLGFSVDEYNNINLSNESKKRGFLNDLYKPAFKEDIPFVLGNYLKMINHVDELGGLSDGKKRELLLDGCRGDLVFNKCGRQDLNE</sequence>
<dbReference type="STRING" id="420247.Msm_1529"/>
<accession>A5UNF6</accession>
<protein>
    <submittedName>
        <fullName evidence="2">Putative Zn peptidase</fullName>
    </submittedName>
</protein>
<dbReference type="EMBL" id="CP000678">
    <property type="protein sequence ID" value="ABQ87734.1"/>
    <property type="molecule type" value="Genomic_DNA"/>
</dbReference>
<dbReference type="InterPro" id="IPR052345">
    <property type="entry name" value="Rad_response_metalloprotease"/>
</dbReference>
<dbReference type="Gene3D" id="1.10.10.2910">
    <property type="match status" value="1"/>
</dbReference>
<proteinExistence type="predicted"/>
<gene>
    <name evidence="2" type="ordered locus">Msm_1529</name>
</gene>
<organism evidence="2 3">
    <name type="scientific">Methanobrevibacter smithii (strain ATCC 35061 / DSM 861 / OCM 144 / PS)</name>
    <dbReference type="NCBI Taxonomy" id="420247"/>
    <lineage>
        <taxon>Archaea</taxon>
        <taxon>Methanobacteriati</taxon>
        <taxon>Methanobacteriota</taxon>
        <taxon>Methanomada group</taxon>
        <taxon>Methanobacteria</taxon>
        <taxon>Methanobacteriales</taxon>
        <taxon>Methanobacteriaceae</taxon>
        <taxon>Methanobrevibacter</taxon>
    </lineage>
</organism>
<dbReference type="Proteomes" id="UP000001992">
    <property type="component" value="Chromosome"/>
</dbReference>
<dbReference type="GeneID" id="78818171"/>
<dbReference type="Pfam" id="PF06114">
    <property type="entry name" value="Peptidase_M78"/>
    <property type="match status" value="1"/>
</dbReference>
<dbReference type="eggNOG" id="arCOG07475">
    <property type="taxonomic scope" value="Archaea"/>
</dbReference>
<dbReference type="HOGENOM" id="CLU_088575_1_0_2"/>
<name>A5UNF6_METS3</name>
<dbReference type="PANTHER" id="PTHR43236:SF1">
    <property type="entry name" value="BLL7220 PROTEIN"/>
    <property type="match status" value="1"/>
</dbReference>
<dbReference type="RefSeq" id="WP_011954572.1">
    <property type="nucleotide sequence ID" value="NC_009515.1"/>
</dbReference>
<evidence type="ECO:0000313" key="2">
    <source>
        <dbReference type="EMBL" id="ABQ87734.1"/>
    </source>
</evidence>
<dbReference type="KEGG" id="msi:Msm_1529"/>
<dbReference type="BioCyc" id="MSMI420247:GHWZ-1567-MONOMER"/>
<dbReference type="AlphaFoldDB" id="A5UNF6"/>
<dbReference type="InterPro" id="IPR010359">
    <property type="entry name" value="IrrE_HExxH"/>
</dbReference>
<dbReference type="PATRIC" id="fig|420247.28.peg.1520"/>
<dbReference type="EnsemblBacteria" id="ABQ87734">
    <property type="protein sequence ID" value="ABQ87734"/>
    <property type="gene ID" value="Msm_1529"/>
</dbReference>
<reference evidence="2 3" key="1">
    <citation type="journal article" date="2007" name="Proc. Natl. Acad. Sci. U.S.A.">
        <title>Genomic and metabolic adaptations of Methanobrevibacter smithii to the human gut.</title>
        <authorList>
            <person name="Samuel B.S."/>
            <person name="Hansen E.E."/>
            <person name="Manchester J.K."/>
            <person name="Coutinho P.M."/>
            <person name="Henrissat B."/>
            <person name="Fulton R."/>
            <person name="Latreille P."/>
            <person name="Kim K."/>
            <person name="Wilson R.K."/>
            <person name="Gordon J.I."/>
        </authorList>
    </citation>
    <scope>NUCLEOTIDE SEQUENCE [LARGE SCALE GENOMIC DNA]</scope>
    <source>
        <strain evidence="3">ATCC 35061 / DSM 861 / OCM 144 / PS</strain>
    </source>
</reference>
<keyword evidence="3" id="KW-1185">Reference proteome</keyword>